<keyword evidence="6 7" id="KW-0472">Membrane</keyword>
<evidence type="ECO:0000256" key="3">
    <source>
        <dbReference type="ARBA" id="ARBA00022475"/>
    </source>
</evidence>
<feature type="transmembrane region" description="Helical" evidence="7">
    <location>
        <begin position="144"/>
        <end position="164"/>
    </location>
</feature>
<gene>
    <name evidence="8" type="ORF">LX81_04241</name>
</gene>
<protein>
    <submittedName>
        <fullName evidence="8">O-antigen/teichoic acid export membrane protein</fullName>
    </submittedName>
</protein>
<feature type="transmembrane region" description="Helical" evidence="7">
    <location>
        <begin position="380"/>
        <end position="400"/>
    </location>
</feature>
<dbReference type="AlphaFoldDB" id="A0A2W7MQY7"/>
<feature type="transmembrane region" description="Helical" evidence="7">
    <location>
        <begin position="412"/>
        <end position="433"/>
    </location>
</feature>
<evidence type="ECO:0000313" key="8">
    <source>
        <dbReference type="EMBL" id="PZX10360.1"/>
    </source>
</evidence>
<evidence type="ECO:0000313" key="9">
    <source>
        <dbReference type="Proteomes" id="UP000248916"/>
    </source>
</evidence>
<feature type="transmembrane region" description="Helical" evidence="7">
    <location>
        <begin position="321"/>
        <end position="342"/>
    </location>
</feature>
<dbReference type="OrthoDB" id="7860659at2"/>
<evidence type="ECO:0000256" key="6">
    <source>
        <dbReference type="ARBA" id="ARBA00023136"/>
    </source>
</evidence>
<feature type="transmembrane region" description="Helical" evidence="7">
    <location>
        <begin position="80"/>
        <end position="102"/>
    </location>
</feature>
<feature type="transmembrane region" description="Helical" evidence="7">
    <location>
        <begin position="354"/>
        <end position="374"/>
    </location>
</feature>
<dbReference type="RefSeq" id="WP_146259511.1">
    <property type="nucleotide sequence ID" value="NZ_QKZL01000047.1"/>
</dbReference>
<dbReference type="Pfam" id="PF13440">
    <property type="entry name" value="Polysacc_synt_3"/>
    <property type="match status" value="1"/>
</dbReference>
<feature type="transmembrane region" description="Helical" evidence="7">
    <location>
        <begin position="250"/>
        <end position="271"/>
    </location>
</feature>
<dbReference type="EMBL" id="QKZL01000047">
    <property type="protein sequence ID" value="PZX10360.1"/>
    <property type="molecule type" value="Genomic_DNA"/>
</dbReference>
<dbReference type="InterPro" id="IPR050833">
    <property type="entry name" value="Poly_Biosynth_Transport"/>
</dbReference>
<evidence type="ECO:0000256" key="7">
    <source>
        <dbReference type="SAM" id="Phobius"/>
    </source>
</evidence>
<accession>A0A2W7MQY7</accession>
<reference evidence="8 9" key="1">
    <citation type="submission" date="2018-06" db="EMBL/GenBank/DDBJ databases">
        <title>Genomic Encyclopedia of Archaeal and Bacterial Type Strains, Phase II (KMG-II): from individual species to whole genera.</title>
        <authorList>
            <person name="Goeker M."/>
        </authorList>
    </citation>
    <scope>NUCLEOTIDE SEQUENCE [LARGE SCALE GENOMIC DNA]</scope>
    <source>
        <strain evidence="8 9">DSM 22009</strain>
    </source>
</reference>
<proteinExistence type="inferred from homology"/>
<name>A0A2W7MQY7_9RHOB</name>
<dbReference type="Proteomes" id="UP000248916">
    <property type="component" value="Unassembled WGS sequence"/>
</dbReference>
<feature type="transmembrane region" description="Helical" evidence="7">
    <location>
        <begin position="114"/>
        <end position="135"/>
    </location>
</feature>
<feature type="transmembrane region" description="Helical" evidence="7">
    <location>
        <begin position="27"/>
        <end position="49"/>
    </location>
</feature>
<evidence type="ECO:0000256" key="5">
    <source>
        <dbReference type="ARBA" id="ARBA00022989"/>
    </source>
</evidence>
<feature type="transmembrane region" description="Helical" evidence="7">
    <location>
        <begin position="283"/>
        <end position="309"/>
    </location>
</feature>
<comment type="subcellular location">
    <subcellularLocation>
        <location evidence="1">Cell membrane</location>
        <topology evidence="1">Multi-pass membrane protein</topology>
    </subcellularLocation>
</comment>
<evidence type="ECO:0000256" key="2">
    <source>
        <dbReference type="ARBA" id="ARBA00007430"/>
    </source>
</evidence>
<comment type="similarity">
    <text evidence="2">Belongs to the polysaccharide synthase family.</text>
</comment>
<dbReference type="PANTHER" id="PTHR30250:SF10">
    <property type="entry name" value="LIPOPOLYSACCHARIDE BIOSYNTHESIS PROTEIN WZXC"/>
    <property type="match status" value="1"/>
</dbReference>
<keyword evidence="9" id="KW-1185">Reference proteome</keyword>
<keyword evidence="4 7" id="KW-0812">Transmembrane</keyword>
<dbReference type="GO" id="GO:0005886">
    <property type="term" value="C:plasma membrane"/>
    <property type="evidence" value="ECO:0007669"/>
    <property type="project" value="UniProtKB-SubCell"/>
</dbReference>
<evidence type="ECO:0000256" key="4">
    <source>
        <dbReference type="ARBA" id="ARBA00022692"/>
    </source>
</evidence>
<feature type="transmembrane region" description="Helical" evidence="7">
    <location>
        <begin position="170"/>
        <end position="195"/>
    </location>
</feature>
<organism evidence="8 9">
    <name type="scientific">Palleronia aestuarii</name>
    <dbReference type="NCBI Taxonomy" id="568105"/>
    <lineage>
        <taxon>Bacteria</taxon>
        <taxon>Pseudomonadati</taxon>
        <taxon>Pseudomonadota</taxon>
        <taxon>Alphaproteobacteria</taxon>
        <taxon>Rhodobacterales</taxon>
        <taxon>Roseobacteraceae</taxon>
        <taxon>Palleronia</taxon>
    </lineage>
</organism>
<feature type="transmembrane region" description="Helical" evidence="7">
    <location>
        <begin position="439"/>
        <end position="465"/>
    </location>
</feature>
<keyword evidence="3" id="KW-1003">Cell membrane</keyword>
<dbReference type="PANTHER" id="PTHR30250">
    <property type="entry name" value="PST FAMILY PREDICTED COLANIC ACID TRANSPORTER"/>
    <property type="match status" value="1"/>
</dbReference>
<feature type="transmembrane region" description="Helical" evidence="7">
    <location>
        <begin position="207"/>
        <end position="230"/>
    </location>
</feature>
<keyword evidence="5 7" id="KW-1133">Transmembrane helix</keyword>
<sequence>MSKRSAAAQNGVWSIILQWSRFGLNTIVFLILARWLSLAEIGAFAIAFAPINLIQNVQRTGFSDTIVQGDTEPGPFTDTIFWMSATFGFALSLCLFGLSFVIGPIVSNEAAGTYLAAMAVIPLLVGIAAVPEGLIQQRLEIRTLALRATVSLTIAGAIALWFGHAGYGGWALTGFAIVNAVVSTILVVALVRWVPSSGLRVDMARQVLPILGAILGRGLAIHATMPLLQLMVGAGLGPVAAGAFQIAQRFFNLAATVALTPLKFAALPVFVQVRGDVTRLRRVVIETAGLVSLVASPVYLGLLALSPLLLPLAVGETNGTASVATSQALLLIGGHVGLYAIFTQSLTAIGRSDIALRWSVGVFVLNMAIGAVTALYSEALTALGCSLLGYAAIPFVLRLLRIHIGIAPWEMARIVFGPVSAAVIMAVCVLLMSESLNGWIGGIALVALEIVLGAAIYFALALLMLRRQLSTTRNLLVTLLPQRLQRRGSG</sequence>
<comment type="caution">
    <text evidence="8">The sequence shown here is derived from an EMBL/GenBank/DDBJ whole genome shotgun (WGS) entry which is preliminary data.</text>
</comment>
<evidence type="ECO:0000256" key="1">
    <source>
        <dbReference type="ARBA" id="ARBA00004651"/>
    </source>
</evidence>